<accession>A0A1H6K255</accession>
<dbReference type="AlphaFoldDB" id="A0A1H6K255"/>
<keyword evidence="3" id="KW-1185">Reference proteome</keyword>
<proteinExistence type="predicted"/>
<sequence>MKDPCYRNENEELYSPGVHVTKWLRCNLSISDHDVEGEIEPPTPTYSGDPNGFVL</sequence>
<dbReference type="OrthoDB" id="349923at2157"/>
<reference evidence="2 3" key="1">
    <citation type="submission" date="2016-10" db="EMBL/GenBank/DDBJ databases">
        <authorList>
            <person name="de Groot N.N."/>
        </authorList>
    </citation>
    <scope>NUCLEOTIDE SEQUENCE [LARGE SCALE GENOMIC DNA]</scope>
    <source>
        <strain evidence="2 3">IBRC-M10418</strain>
    </source>
</reference>
<dbReference type="EMBL" id="FNWU01000022">
    <property type="protein sequence ID" value="SEH65600.1"/>
    <property type="molecule type" value="Genomic_DNA"/>
</dbReference>
<feature type="region of interest" description="Disordered" evidence="1">
    <location>
        <begin position="36"/>
        <end position="55"/>
    </location>
</feature>
<gene>
    <name evidence="2" type="ORF">SAMN05192561_12215</name>
</gene>
<protein>
    <submittedName>
        <fullName evidence="2">Uncharacterized protein</fullName>
    </submittedName>
</protein>
<organism evidence="2 3">
    <name type="scientific">Halopenitus malekzadehii</name>
    <dbReference type="NCBI Taxonomy" id="1267564"/>
    <lineage>
        <taxon>Archaea</taxon>
        <taxon>Methanobacteriati</taxon>
        <taxon>Methanobacteriota</taxon>
        <taxon>Stenosarchaea group</taxon>
        <taxon>Halobacteria</taxon>
        <taxon>Halobacteriales</taxon>
        <taxon>Haloferacaceae</taxon>
        <taxon>Halopenitus</taxon>
    </lineage>
</organism>
<name>A0A1H6K255_9EURY</name>
<dbReference type="Proteomes" id="UP000199215">
    <property type="component" value="Unassembled WGS sequence"/>
</dbReference>
<evidence type="ECO:0000256" key="1">
    <source>
        <dbReference type="SAM" id="MobiDB-lite"/>
    </source>
</evidence>
<dbReference type="RefSeq" id="WP_177167532.1">
    <property type="nucleotide sequence ID" value="NZ_FNWU01000022.1"/>
</dbReference>
<evidence type="ECO:0000313" key="3">
    <source>
        <dbReference type="Proteomes" id="UP000199215"/>
    </source>
</evidence>
<evidence type="ECO:0000313" key="2">
    <source>
        <dbReference type="EMBL" id="SEH65600.1"/>
    </source>
</evidence>